<evidence type="ECO:0000313" key="2">
    <source>
        <dbReference type="EMBL" id="MBB4948599.1"/>
    </source>
</evidence>
<keyword evidence="1" id="KW-0472">Membrane</keyword>
<keyword evidence="3" id="KW-1185">Reference proteome</keyword>
<organism evidence="2 3">
    <name type="scientific">Kitasatospora gansuensis</name>
    <dbReference type="NCBI Taxonomy" id="258050"/>
    <lineage>
        <taxon>Bacteria</taxon>
        <taxon>Bacillati</taxon>
        <taxon>Actinomycetota</taxon>
        <taxon>Actinomycetes</taxon>
        <taxon>Kitasatosporales</taxon>
        <taxon>Streptomycetaceae</taxon>
        <taxon>Kitasatospora</taxon>
    </lineage>
</organism>
<dbReference type="AlphaFoldDB" id="A0A7W7WJH4"/>
<evidence type="ECO:0000313" key="3">
    <source>
        <dbReference type="Proteomes" id="UP000573327"/>
    </source>
</evidence>
<feature type="transmembrane region" description="Helical" evidence="1">
    <location>
        <begin position="6"/>
        <end position="26"/>
    </location>
</feature>
<feature type="transmembrane region" description="Helical" evidence="1">
    <location>
        <begin position="38"/>
        <end position="59"/>
    </location>
</feature>
<reference evidence="2 3" key="1">
    <citation type="submission" date="2020-08" db="EMBL/GenBank/DDBJ databases">
        <title>Sequencing the genomes of 1000 actinobacteria strains.</title>
        <authorList>
            <person name="Klenk H.-P."/>
        </authorList>
    </citation>
    <scope>NUCLEOTIDE SEQUENCE [LARGE SCALE GENOMIC DNA]</scope>
    <source>
        <strain evidence="2 3">DSM 44786</strain>
    </source>
</reference>
<proteinExistence type="predicted"/>
<sequence length="190" mass="20773">MSRRRWVRGLLGVVAATVTVELIGWLNRQDGGFVLLRGLHQPGLVFPVVLLALLSAVLLGCEDTWIKVGTSLVAALLLFVSMPFYLMDGFEDPERTKTLAAPDGSGRRLVVEEGAAMIDPLWWVSVESGSGVTARRWKVGYFNGDDYVNGLNEVAWDGPDRVRLVTGDSRVHLIDVGADGRPDRTLSLGR</sequence>
<evidence type="ECO:0000256" key="1">
    <source>
        <dbReference type="SAM" id="Phobius"/>
    </source>
</evidence>
<gene>
    <name evidence="2" type="ORF">F4556_004134</name>
</gene>
<name>A0A7W7WJH4_9ACTN</name>
<keyword evidence="1" id="KW-0812">Transmembrane</keyword>
<keyword evidence="1" id="KW-1133">Transmembrane helix</keyword>
<comment type="caution">
    <text evidence="2">The sequence shown here is derived from an EMBL/GenBank/DDBJ whole genome shotgun (WGS) entry which is preliminary data.</text>
</comment>
<dbReference type="Proteomes" id="UP000573327">
    <property type="component" value="Unassembled WGS sequence"/>
</dbReference>
<accession>A0A7W7WJH4</accession>
<dbReference type="RefSeq" id="WP_184918364.1">
    <property type="nucleotide sequence ID" value="NZ_JACHJR010000001.1"/>
</dbReference>
<feature type="transmembrane region" description="Helical" evidence="1">
    <location>
        <begin position="65"/>
        <end position="87"/>
    </location>
</feature>
<dbReference type="EMBL" id="JACHJR010000001">
    <property type="protein sequence ID" value="MBB4948599.1"/>
    <property type="molecule type" value="Genomic_DNA"/>
</dbReference>
<protein>
    <submittedName>
        <fullName evidence="2">Uncharacterized protein</fullName>
    </submittedName>
</protein>